<keyword evidence="2" id="KW-1185">Reference proteome</keyword>
<dbReference type="AlphaFoldDB" id="A0AAV4XMM7"/>
<name>A0AAV4XMM7_CAEEX</name>
<protein>
    <submittedName>
        <fullName evidence="1">Carcinine transporter</fullName>
    </submittedName>
</protein>
<sequence>MHHVFPKLLSTGFEFKSSGKFPEIKTIGKIISKRPENKCNHGWVYQKEWYEETIVSKWDLVCDNNYLPSLVLTPSQRRKQDTQICCHLKQCKPHNNKSWFIECVQVFHGCLNMPYRFMLAMWSLSEVIRLFSNKILIISGGNSGYRDDEIMYPSLLIRKCEGPS</sequence>
<dbReference type="EMBL" id="BPLR01000657">
    <property type="protein sequence ID" value="GIY96426.1"/>
    <property type="molecule type" value="Genomic_DNA"/>
</dbReference>
<reference evidence="1 2" key="1">
    <citation type="submission" date="2021-06" db="EMBL/GenBank/DDBJ databases">
        <title>Caerostris extrusa draft genome.</title>
        <authorList>
            <person name="Kono N."/>
            <person name="Arakawa K."/>
        </authorList>
    </citation>
    <scope>NUCLEOTIDE SEQUENCE [LARGE SCALE GENOMIC DNA]</scope>
</reference>
<dbReference type="Proteomes" id="UP001054945">
    <property type="component" value="Unassembled WGS sequence"/>
</dbReference>
<evidence type="ECO:0000313" key="1">
    <source>
        <dbReference type="EMBL" id="GIY96426.1"/>
    </source>
</evidence>
<evidence type="ECO:0000313" key="2">
    <source>
        <dbReference type="Proteomes" id="UP001054945"/>
    </source>
</evidence>
<gene>
    <name evidence="1" type="primary">CarT_3</name>
    <name evidence="1" type="ORF">CEXT_355421</name>
</gene>
<proteinExistence type="predicted"/>
<comment type="caution">
    <text evidence="1">The sequence shown here is derived from an EMBL/GenBank/DDBJ whole genome shotgun (WGS) entry which is preliminary data.</text>
</comment>
<organism evidence="1 2">
    <name type="scientific">Caerostris extrusa</name>
    <name type="common">Bark spider</name>
    <name type="synonym">Caerostris bankana</name>
    <dbReference type="NCBI Taxonomy" id="172846"/>
    <lineage>
        <taxon>Eukaryota</taxon>
        <taxon>Metazoa</taxon>
        <taxon>Ecdysozoa</taxon>
        <taxon>Arthropoda</taxon>
        <taxon>Chelicerata</taxon>
        <taxon>Arachnida</taxon>
        <taxon>Araneae</taxon>
        <taxon>Araneomorphae</taxon>
        <taxon>Entelegynae</taxon>
        <taxon>Araneoidea</taxon>
        <taxon>Araneidae</taxon>
        <taxon>Caerostris</taxon>
    </lineage>
</organism>
<accession>A0AAV4XMM7</accession>